<dbReference type="AlphaFoldDB" id="A0A1F7TZK2"/>
<feature type="transmembrane region" description="Helical" evidence="1">
    <location>
        <begin position="12"/>
        <end position="30"/>
    </location>
</feature>
<dbReference type="PROSITE" id="PS51257">
    <property type="entry name" value="PROKAR_LIPOPROTEIN"/>
    <property type="match status" value="1"/>
</dbReference>
<accession>A0A1F7TZK2</accession>
<organism evidence="2 3">
    <name type="scientific">Candidatus Uhrbacteria bacterium RIFCSPHIGHO2_02_FULL_53_13</name>
    <dbReference type="NCBI Taxonomy" id="1802389"/>
    <lineage>
        <taxon>Bacteria</taxon>
        <taxon>Candidatus Uhriibacteriota</taxon>
    </lineage>
</organism>
<evidence type="ECO:0000313" key="3">
    <source>
        <dbReference type="Proteomes" id="UP000177097"/>
    </source>
</evidence>
<evidence type="ECO:0000313" key="2">
    <source>
        <dbReference type="EMBL" id="OGL71376.1"/>
    </source>
</evidence>
<sequence>MARTKKHKHIIGTTIVLGCVVILLGFLVFFDSDPEQQTIQSDDGVFSLFGDFPSSLSVSIVRDAGASTQSWTAIVGDVYVVNPDGVQLPQFVDVRMRADGRSPERTYAIAYFDSERGYWTPLVTRHDTTLDQFSARTNHFSHWALVQQPAVTIVGVDMDAFLDEALRAAPPGATAYRVDVAYATVDGDYVLHTSAAATGRCAESATMVEQEMITSRETSAPILVGDVELQGIIRAIVTWNVGTGCADLVSKISTTP</sequence>
<name>A0A1F7TZK2_9BACT</name>
<proteinExistence type="predicted"/>
<gene>
    <name evidence="2" type="ORF">A3C17_04405</name>
</gene>
<reference evidence="2 3" key="1">
    <citation type="journal article" date="2016" name="Nat. Commun.">
        <title>Thousands of microbial genomes shed light on interconnected biogeochemical processes in an aquifer system.</title>
        <authorList>
            <person name="Anantharaman K."/>
            <person name="Brown C.T."/>
            <person name="Hug L.A."/>
            <person name="Sharon I."/>
            <person name="Castelle C.J."/>
            <person name="Probst A.J."/>
            <person name="Thomas B.C."/>
            <person name="Singh A."/>
            <person name="Wilkins M.J."/>
            <person name="Karaoz U."/>
            <person name="Brodie E.L."/>
            <person name="Williams K.H."/>
            <person name="Hubbard S.S."/>
            <person name="Banfield J.F."/>
        </authorList>
    </citation>
    <scope>NUCLEOTIDE SEQUENCE [LARGE SCALE GENOMIC DNA]</scope>
</reference>
<dbReference type="Proteomes" id="UP000177097">
    <property type="component" value="Unassembled WGS sequence"/>
</dbReference>
<keyword evidence="1" id="KW-1133">Transmembrane helix</keyword>
<protein>
    <submittedName>
        <fullName evidence="2">Uncharacterized protein</fullName>
    </submittedName>
</protein>
<evidence type="ECO:0000256" key="1">
    <source>
        <dbReference type="SAM" id="Phobius"/>
    </source>
</evidence>
<comment type="caution">
    <text evidence="2">The sequence shown here is derived from an EMBL/GenBank/DDBJ whole genome shotgun (WGS) entry which is preliminary data.</text>
</comment>
<dbReference type="EMBL" id="MGDX01000014">
    <property type="protein sequence ID" value="OGL71376.1"/>
    <property type="molecule type" value="Genomic_DNA"/>
</dbReference>
<keyword evidence="1" id="KW-0472">Membrane</keyword>
<keyword evidence="1" id="KW-0812">Transmembrane</keyword>